<comment type="caution">
    <text evidence="6">The sequence shown here is derived from an EMBL/GenBank/DDBJ whole genome shotgun (WGS) entry which is preliminary data.</text>
</comment>
<feature type="domain" description="HTH lacI-type" evidence="5">
    <location>
        <begin position="2"/>
        <end position="56"/>
    </location>
</feature>
<dbReference type="PROSITE" id="PS50932">
    <property type="entry name" value="HTH_LACI_2"/>
    <property type="match status" value="1"/>
</dbReference>
<dbReference type="Pfam" id="PF13377">
    <property type="entry name" value="Peripla_BP_3"/>
    <property type="match status" value="1"/>
</dbReference>
<keyword evidence="3" id="KW-0804">Transcription</keyword>
<dbReference type="InterPro" id="IPR028082">
    <property type="entry name" value="Peripla_BP_I"/>
</dbReference>
<keyword evidence="2 6" id="KW-0238">DNA-binding</keyword>
<evidence type="ECO:0000256" key="4">
    <source>
        <dbReference type="SAM" id="MobiDB-lite"/>
    </source>
</evidence>
<keyword evidence="7" id="KW-1185">Reference proteome</keyword>
<dbReference type="Gene3D" id="3.40.50.2300">
    <property type="match status" value="2"/>
</dbReference>
<evidence type="ECO:0000313" key="7">
    <source>
        <dbReference type="Proteomes" id="UP001501752"/>
    </source>
</evidence>
<dbReference type="GO" id="GO:0003677">
    <property type="term" value="F:DNA binding"/>
    <property type="evidence" value="ECO:0007669"/>
    <property type="project" value="UniProtKB-KW"/>
</dbReference>
<dbReference type="InterPro" id="IPR010982">
    <property type="entry name" value="Lambda_DNA-bd_dom_sf"/>
</dbReference>
<dbReference type="CDD" id="cd01392">
    <property type="entry name" value="HTH_LacI"/>
    <property type="match status" value="1"/>
</dbReference>
<dbReference type="EMBL" id="BAABIS010000001">
    <property type="protein sequence ID" value="GAA4838399.1"/>
    <property type="molecule type" value="Genomic_DNA"/>
</dbReference>
<reference evidence="7" key="1">
    <citation type="journal article" date="2019" name="Int. J. Syst. Evol. Microbiol.">
        <title>The Global Catalogue of Microorganisms (GCM) 10K type strain sequencing project: providing services to taxonomists for standard genome sequencing and annotation.</title>
        <authorList>
            <consortium name="The Broad Institute Genomics Platform"/>
            <consortium name="The Broad Institute Genome Sequencing Center for Infectious Disease"/>
            <person name="Wu L."/>
            <person name="Ma J."/>
        </authorList>
    </citation>
    <scope>NUCLEOTIDE SEQUENCE [LARGE SCALE GENOMIC DNA]</scope>
    <source>
        <strain evidence="7">JCM 13006</strain>
    </source>
</reference>
<dbReference type="PROSITE" id="PS00356">
    <property type="entry name" value="HTH_LACI_1"/>
    <property type="match status" value="1"/>
</dbReference>
<dbReference type="InterPro" id="IPR000843">
    <property type="entry name" value="HTH_LacI"/>
</dbReference>
<feature type="region of interest" description="Disordered" evidence="4">
    <location>
        <begin position="309"/>
        <end position="333"/>
    </location>
</feature>
<sequence>MPAMVDVARAAGVSPQTVSRVLAGHPNVRPQTRERVLAAVDRLDYRPNNAARMLSSGRTLTVGAVMMQLDSYARTAYAQSIERAALRHGYNVNVATTPSVDSGAVETALRRLVDQSVEGIVLAVPLINVSPGIEQLTRAIPCVAVDGSRTSSTEVLAIDQAAIGRVATEHLLGLGHRTVWRLSGPSGWLECVRRAEGWRSALQDAGCHVPPELEGDWSPESGYRNGLILGRIPEATAIMVDSDEMAFGTIRALHELGRRVPEDVSVVSVDDIPLARYCTPPLTTVAQPFAEIGALAVDCLMRQLTAESGTAPRTTPIEPQLVLRASTGQSAEG</sequence>
<keyword evidence="1" id="KW-0805">Transcription regulation</keyword>
<dbReference type="PANTHER" id="PTHR30146:SF109">
    <property type="entry name" value="HTH-TYPE TRANSCRIPTIONAL REGULATOR GALS"/>
    <property type="match status" value="1"/>
</dbReference>
<dbReference type="SUPFAM" id="SSF47413">
    <property type="entry name" value="lambda repressor-like DNA-binding domains"/>
    <property type="match status" value="1"/>
</dbReference>
<accession>A0ABP9DIF0</accession>
<dbReference type="SUPFAM" id="SSF53822">
    <property type="entry name" value="Periplasmic binding protein-like I"/>
    <property type="match status" value="1"/>
</dbReference>
<name>A0ABP9DIF0_9ACTN</name>
<dbReference type="InterPro" id="IPR046335">
    <property type="entry name" value="LacI/GalR-like_sensor"/>
</dbReference>
<proteinExistence type="predicted"/>
<dbReference type="SMART" id="SM00354">
    <property type="entry name" value="HTH_LACI"/>
    <property type="match status" value="1"/>
</dbReference>
<dbReference type="CDD" id="cd01574">
    <property type="entry name" value="PBP1_LacI"/>
    <property type="match status" value="1"/>
</dbReference>
<dbReference type="Gene3D" id="1.10.260.40">
    <property type="entry name" value="lambda repressor-like DNA-binding domains"/>
    <property type="match status" value="1"/>
</dbReference>
<organism evidence="6 7">
    <name type="scientific">Kitasatospora terrestris</name>
    <dbReference type="NCBI Taxonomy" id="258051"/>
    <lineage>
        <taxon>Bacteria</taxon>
        <taxon>Bacillati</taxon>
        <taxon>Actinomycetota</taxon>
        <taxon>Actinomycetes</taxon>
        <taxon>Kitasatosporales</taxon>
        <taxon>Streptomycetaceae</taxon>
        <taxon>Kitasatospora</taxon>
    </lineage>
</organism>
<dbReference type="Pfam" id="PF00356">
    <property type="entry name" value="LacI"/>
    <property type="match status" value="1"/>
</dbReference>
<dbReference type="Proteomes" id="UP001501752">
    <property type="component" value="Unassembled WGS sequence"/>
</dbReference>
<gene>
    <name evidence="6" type="ORF">GCM10023235_12020</name>
</gene>
<evidence type="ECO:0000259" key="5">
    <source>
        <dbReference type="PROSITE" id="PS50932"/>
    </source>
</evidence>
<protein>
    <submittedName>
        <fullName evidence="6">LacI family DNA-binding transcriptional regulator</fullName>
    </submittedName>
</protein>
<evidence type="ECO:0000256" key="2">
    <source>
        <dbReference type="ARBA" id="ARBA00023125"/>
    </source>
</evidence>
<dbReference type="PANTHER" id="PTHR30146">
    <property type="entry name" value="LACI-RELATED TRANSCRIPTIONAL REPRESSOR"/>
    <property type="match status" value="1"/>
</dbReference>
<evidence type="ECO:0000313" key="6">
    <source>
        <dbReference type="EMBL" id="GAA4838399.1"/>
    </source>
</evidence>
<evidence type="ECO:0000256" key="1">
    <source>
        <dbReference type="ARBA" id="ARBA00023015"/>
    </source>
</evidence>
<dbReference type="RefSeq" id="WP_425559762.1">
    <property type="nucleotide sequence ID" value="NZ_BAABIS010000001.1"/>
</dbReference>
<evidence type="ECO:0000256" key="3">
    <source>
        <dbReference type="ARBA" id="ARBA00023163"/>
    </source>
</evidence>